<proteinExistence type="predicted"/>
<evidence type="ECO:0000313" key="1">
    <source>
        <dbReference type="EMBL" id="CAF9911508.1"/>
    </source>
</evidence>
<evidence type="ECO:0000313" key="2">
    <source>
        <dbReference type="Proteomes" id="UP000664203"/>
    </source>
</evidence>
<organism evidence="1 2">
    <name type="scientific">Alectoria fallacina</name>
    <dbReference type="NCBI Taxonomy" id="1903189"/>
    <lineage>
        <taxon>Eukaryota</taxon>
        <taxon>Fungi</taxon>
        <taxon>Dikarya</taxon>
        <taxon>Ascomycota</taxon>
        <taxon>Pezizomycotina</taxon>
        <taxon>Lecanoromycetes</taxon>
        <taxon>OSLEUM clade</taxon>
        <taxon>Lecanoromycetidae</taxon>
        <taxon>Lecanorales</taxon>
        <taxon>Lecanorineae</taxon>
        <taxon>Parmeliaceae</taxon>
        <taxon>Alectoria</taxon>
    </lineage>
</organism>
<protein>
    <submittedName>
        <fullName evidence="1">Uncharacterized protein</fullName>
    </submittedName>
</protein>
<comment type="caution">
    <text evidence="1">The sequence shown here is derived from an EMBL/GenBank/DDBJ whole genome shotgun (WGS) entry which is preliminary data.</text>
</comment>
<gene>
    <name evidence="1" type="ORF">ALECFALPRED_007344</name>
</gene>
<keyword evidence="2" id="KW-1185">Reference proteome</keyword>
<name>A0A8H3ETP7_9LECA</name>
<accession>A0A8H3ETP7</accession>
<dbReference type="AlphaFoldDB" id="A0A8H3ETP7"/>
<sequence>MLPRAYLLALRKTLPNLKVHDLYQLSFTPGLEPSEEIIFYDVPFSNPPVNIKFKDYELDPDRNETDVDKCFQKAMMACSDREKHFTEMEQDANVQWDSGDVVIEIMPRRGVSQTRPPYMEL</sequence>
<dbReference type="OrthoDB" id="5424351at2759"/>
<dbReference type="EMBL" id="CAJPDR010000048">
    <property type="protein sequence ID" value="CAF9911508.1"/>
    <property type="molecule type" value="Genomic_DNA"/>
</dbReference>
<dbReference type="Proteomes" id="UP000664203">
    <property type="component" value="Unassembled WGS sequence"/>
</dbReference>
<reference evidence="1" key="1">
    <citation type="submission" date="2021-03" db="EMBL/GenBank/DDBJ databases">
        <authorList>
            <person name="Tagirdzhanova G."/>
        </authorList>
    </citation>
    <scope>NUCLEOTIDE SEQUENCE</scope>
</reference>